<proteinExistence type="predicted"/>
<name>U4LM58_PYROM</name>
<protein>
    <submittedName>
        <fullName evidence="1">Uncharacterized protein</fullName>
    </submittedName>
</protein>
<organism evidence="1 2">
    <name type="scientific">Pyronema omphalodes (strain CBS 100304)</name>
    <name type="common">Pyronema confluens</name>
    <dbReference type="NCBI Taxonomy" id="1076935"/>
    <lineage>
        <taxon>Eukaryota</taxon>
        <taxon>Fungi</taxon>
        <taxon>Dikarya</taxon>
        <taxon>Ascomycota</taxon>
        <taxon>Pezizomycotina</taxon>
        <taxon>Pezizomycetes</taxon>
        <taxon>Pezizales</taxon>
        <taxon>Pyronemataceae</taxon>
        <taxon>Pyronema</taxon>
    </lineage>
</organism>
<reference evidence="1 2" key="1">
    <citation type="journal article" date="2013" name="PLoS Genet.">
        <title>The genome and development-dependent transcriptomes of Pyronema confluens: a window into fungal evolution.</title>
        <authorList>
            <person name="Traeger S."/>
            <person name="Altegoer F."/>
            <person name="Freitag M."/>
            <person name="Gabaldon T."/>
            <person name="Kempken F."/>
            <person name="Kumar A."/>
            <person name="Marcet-Houben M."/>
            <person name="Poggeler S."/>
            <person name="Stajich J.E."/>
            <person name="Nowrousian M."/>
        </authorList>
    </citation>
    <scope>NUCLEOTIDE SEQUENCE [LARGE SCALE GENOMIC DNA]</scope>
    <source>
        <strain evidence="2">CBS 100304</strain>
        <tissue evidence="1">Vegetative mycelium</tissue>
    </source>
</reference>
<keyword evidence="2" id="KW-1185">Reference proteome</keyword>
<sequence>METAPEQCGLGVVSFIFRFLPFLFGSKFECPLLQRCG</sequence>
<accession>U4LM58</accession>
<dbReference type="AlphaFoldDB" id="U4LM58"/>
<evidence type="ECO:0000313" key="2">
    <source>
        <dbReference type="Proteomes" id="UP000018144"/>
    </source>
</evidence>
<dbReference type="EMBL" id="HF935997">
    <property type="protein sequence ID" value="CCX33023.1"/>
    <property type="molecule type" value="Genomic_DNA"/>
</dbReference>
<dbReference type="Proteomes" id="UP000018144">
    <property type="component" value="Unassembled WGS sequence"/>
</dbReference>
<gene>
    <name evidence="1" type="ORF">PCON_14052</name>
</gene>
<evidence type="ECO:0000313" key="1">
    <source>
        <dbReference type="EMBL" id="CCX33023.1"/>
    </source>
</evidence>